<dbReference type="RefSeq" id="WP_265359658.1">
    <property type="nucleotide sequence ID" value="NZ_JAMQPR010000003.1"/>
</dbReference>
<dbReference type="EMBL" id="JAMQPR010000003">
    <property type="protein sequence ID" value="MCW7506100.1"/>
    <property type="molecule type" value="Genomic_DNA"/>
</dbReference>
<gene>
    <name evidence="3" type="ORF">ND855_18340</name>
</gene>
<evidence type="ECO:0000313" key="3">
    <source>
        <dbReference type="EMBL" id="MCW7506100.1"/>
    </source>
</evidence>
<dbReference type="PANTHER" id="PTHR35149">
    <property type="entry name" value="SLL5132 PROTEIN"/>
    <property type="match status" value="1"/>
</dbReference>
<feature type="domain" description="GmrSD restriction endonucleases N-terminal" evidence="1">
    <location>
        <begin position="11"/>
        <end position="206"/>
    </location>
</feature>
<comment type="caution">
    <text evidence="3">The sequence shown here is derived from an EMBL/GenBank/DDBJ whole genome shotgun (WGS) entry which is preliminary data.</text>
</comment>
<accession>A0ABT3MCI9</accession>
<dbReference type="InterPro" id="IPR011089">
    <property type="entry name" value="GmrSD_C"/>
</dbReference>
<evidence type="ECO:0000259" key="1">
    <source>
        <dbReference type="Pfam" id="PF03235"/>
    </source>
</evidence>
<evidence type="ECO:0000313" key="4">
    <source>
        <dbReference type="Proteomes" id="UP001208794"/>
    </source>
</evidence>
<dbReference type="PANTHER" id="PTHR35149:SF2">
    <property type="entry name" value="DUF262 DOMAIN-CONTAINING PROTEIN"/>
    <property type="match status" value="1"/>
</dbReference>
<reference evidence="3 4" key="1">
    <citation type="submission" date="2022-06" db="EMBL/GenBank/DDBJ databases">
        <title>Leptospira isolates from biofilms formed at urban environments.</title>
        <authorList>
            <person name="Ribeiro P.S."/>
            <person name="Sousa T."/>
            <person name="Carvalho N."/>
            <person name="Aburjaile F."/>
            <person name="Neves F."/>
            <person name="Oliveira D."/>
            <person name="Blanco L."/>
            <person name="Lima J."/>
            <person name="Costa F."/>
            <person name="Brenig B."/>
            <person name="Soares S."/>
            <person name="Ramos R."/>
            <person name="Goes-Neto A."/>
            <person name="Matiuzzi M."/>
            <person name="Azevedo V."/>
            <person name="Ristow P."/>
        </authorList>
    </citation>
    <scope>NUCLEOTIDE SEQUENCE [LARGE SCALE GENOMIC DNA]</scope>
    <source>
        <strain evidence="3 4">VSF14</strain>
    </source>
</reference>
<organism evidence="3 4">
    <name type="scientific">Leptospira paudalimensis</name>
    <dbReference type="NCBI Taxonomy" id="2950024"/>
    <lineage>
        <taxon>Bacteria</taxon>
        <taxon>Pseudomonadati</taxon>
        <taxon>Spirochaetota</taxon>
        <taxon>Spirochaetia</taxon>
        <taxon>Leptospirales</taxon>
        <taxon>Leptospiraceae</taxon>
        <taxon>Leptospira</taxon>
    </lineage>
</organism>
<feature type="domain" description="GmrSD restriction endonucleases C-terminal" evidence="2">
    <location>
        <begin position="462"/>
        <end position="566"/>
    </location>
</feature>
<dbReference type="Pfam" id="PF07510">
    <property type="entry name" value="GmrSD_C"/>
    <property type="match status" value="1"/>
</dbReference>
<sequence length="577" mass="67479">MGKETLERFFTAKYLAIPSYQRDYAWEISNIDDLFEDILEALESNTSHYLGTVILSESDEKEKFWVVDGQQRLTTITMIINAMITEIADETQKIIFKDRYIKSQKTRLQLLGDNESFFEDLLSGFPLNPTTKSQVLLNSGYAHIKTRITSLINSTAYPIENLLNSLAKFEIMEFIESDEGKAIRIFQTVNDRGKSLTNLEKAKSLLMYYSNRFLNGSKDEKIKLAFGSIFKSFLKVKAISEEFGISTINSKIFTEDSVFRYHFLAYDNQKYDYKASSDYILEHFLKGHLKEIRISITDLEKFVSDYVDDLELFYHSFQNLIEKVKKIHYYKYFCNLEFSTILYPLLIRLESLNILDEVVPGKKYTFIELLEKVDFRVYKIRGTDPEVDMSILARDSRTLTKEEIRDQLFDFTTRFMSDSLFASYLERDVRYSALSHLFFEYDNYLRTSMPSRRNTWGLSEMYNINNDRKKTPTVEHIFPQTPRFSFPNLGFNSLEEYLIANNKLGNLLLLEKEINSACQNKNPSEKATNQNLYSKSDFTAVQETMAQILNANNSFTINDLSTRTESIKNFCLDHWKL</sequence>
<dbReference type="InterPro" id="IPR004919">
    <property type="entry name" value="GmrSD_N"/>
</dbReference>
<keyword evidence="4" id="KW-1185">Reference proteome</keyword>
<evidence type="ECO:0000259" key="2">
    <source>
        <dbReference type="Pfam" id="PF07510"/>
    </source>
</evidence>
<name>A0ABT3MCI9_9LEPT</name>
<dbReference type="Proteomes" id="UP001208794">
    <property type="component" value="Unassembled WGS sequence"/>
</dbReference>
<proteinExistence type="predicted"/>
<protein>
    <submittedName>
        <fullName evidence="3">DUF262 domain-containing protein</fullName>
    </submittedName>
</protein>
<dbReference type="Pfam" id="PF03235">
    <property type="entry name" value="GmrSD_N"/>
    <property type="match status" value="1"/>
</dbReference>